<reference evidence="3 4" key="1">
    <citation type="submission" date="2018-11" db="EMBL/GenBank/DDBJ databases">
        <title>Genome assembly of Steccherinum ochraceum LE-BIN_3174, the white-rot fungus of the Steccherinaceae family (The Residual Polyporoid clade, Polyporales, Basidiomycota).</title>
        <authorList>
            <person name="Fedorova T.V."/>
            <person name="Glazunova O.A."/>
            <person name="Landesman E.O."/>
            <person name="Moiseenko K.V."/>
            <person name="Psurtseva N.V."/>
            <person name="Savinova O.S."/>
            <person name="Shakhova N.V."/>
            <person name="Tyazhelova T.V."/>
            <person name="Vasina D.V."/>
        </authorList>
    </citation>
    <scope>NUCLEOTIDE SEQUENCE [LARGE SCALE GENOMIC DNA]</scope>
    <source>
        <strain evidence="3 4">LE-BIN_3174</strain>
    </source>
</reference>
<evidence type="ECO:0000256" key="2">
    <source>
        <dbReference type="SAM" id="Phobius"/>
    </source>
</evidence>
<keyword evidence="2" id="KW-1133">Transmembrane helix</keyword>
<sequence length="226" mass="24804">MDTSSATMQATSASPSVFFIASTNVPPADLALQEDHVPSILLVLMILLLPSIAIFVGVGVWIIRRIKAIPIPDVESKFSSPRKPTLGSSTEKFNRKLSEKEQELGDMSGETTMNGTPIPTIRVISKSPSRDNESLDVDLEKLDFAEFSPNATSTLPRRVKSVREAIDELVKPKDDKKAEEDDRSKQQSPQYADALSSFGISPVFSQPKDAAPRGLVDDRYPSVRNF</sequence>
<dbReference type="Proteomes" id="UP000292702">
    <property type="component" value="Unassembled WGS sequence"/>
</dbReference>
<accession>A0A4R0RRH0</accession>
<keyword evidence="2" id="KW-0472">Membrane</keyword>
<keyword evidence="4" id="KW-1185">Reference proteome</keyword>
<dbReference type="OrthoDB" id="10447957at2759"/>
<evidence type="ECO:0000313" key="3">
    <source>
        <dbReference type="EMBL" id="TCD69833.1"/>
    </source>
</evidence>
<protein>
    <submittedName>
        <fullName evidence="3">Uncharacterized protein</fullName>
    </submittedName>
</protein>
<evidence type="ECO:0000256" key="1">
    <source>
        <dbReference type="SAM" id="MobiDB-lite"/>
    </source>
</evidence>
<name>A0A4R0RRH0_9APHY</name>
<comment type="caution">
    <text evidence="3">The sequence shown here is derived from an EMBL/GenBank/DDBJ whole genome shotgun (WGS) entry which is preliminary data.</text>
</comment>
<organism evidence="3 4">
    <name type="scientific">Steccherinum ochraceum</name>
    <dbReference type="NCBI Taxonomy" id="92696"/>
    <lineage>
        <taxon>Eukaryota</taxon>
        <taxon>Fungi</taxon>
        <taxon>Dikarya</taxon>
        <taxon>Basidiomycota</taxon>
        <taxon>Agaricomycotina</taxon>
        <taxon>Agaricomycetes</taxon>
        <taxon>Polyporales</taxon>
        <taxon>Steccherinaceae</taxon>
        <taxon>Steccherinum</taxon>
    </lineage>
</organism>
<feature type="compositionally biased region" description="Basic and acidic residues" evidence="1">
    <location>
        <begin position="169"/>
        <end position="185"/>
    </location>
</feature>
<feature type="compositionally biased region" description="Basic and acidic residues" evidence="1">
    <location>
        <begin position="92"/>
        <end position="103"/>
    </location>
</feature>
<dbReference type="AlphaFoldDB" id="A0A4R0RRH0"/>
<feature type="transmembrane region" description="Helical" evidence="2">
    <location>
        <begin position="40"/>
        <end position="63"/>
    </location>
</feature>
<feature type="region of interest" description="Disordered" evidence="1">
    <location>
        <begin position="169"/>
        <end position="226"/>
    </location>
</feature>
<feature type="region of interest" description="Disordered" evidence="1">
    <location>
        <begin position="77"/>
        <end position="131"/>
    </location>
</feature>
<keyword evidence="2" id="KW-0812">Transmembrane</keyword>
<feature type="compositionally biased region" description="Basic and acidic residues" evidence="1">
    <location>
        <begin position="215"/>
        <end position="226"/>
    </location>
</feature>
<proteinExistence type="predicted"/>
<evidence type="ECO:0000313" key="4">
    <source>
        <dbReference type="Proteomes" id="UP000292702"/>
    </source>
</evidence>
<gene>
    <name evidence="3" type="ORF">EIP91_006146</name>
</gene>
<dbReference type="EMBL" id="RWJN01000033">
    <property type="protein sequence ID" value="TCD69833.1"/>
    <property type="molecule type" value="Genomic_DNA"/>
</dbReference>